<dbReference type="RefSeq" id="WP_065730497.1">
    <property type="nucleotide sequence ID" value="NZ_CP016428.1"/>
</dbReference>
<reference evidence="1 2" key="1">
    <citation type="submission" date="2016-07" db="EMBL/GenBank/DDBJ databases">
        <title>Complete genome sequence of Bradyrhizobium icense LMTR 13T, a potential inoculant strain isolated from lima bean (Phaseolus lunatus) in Peru.</title>
        <authorList>
            <person name="Ormeno-Orrillo E."/>
            <person name="Duran D."/>
            <person name="Rogel M.A."/>
            <person name="Rey L."/>
            <person name="Imperial J."/>
            <person name="Ruiz-Argueso T."/>
            <person name="Martinez-Romero E."/>
        </authorList>
    </citation>
    <scope>NUCLEOTIDE SEQUENCE [LARGE SCALE GENOMIC DNA]</scope>
    <source>
        <strain evidence="1 2">LMTR 13</strain>
    </source>
</reference>
<keyword evidence="2" id="KW-1185">Reference proteome</keyword>
<dbReference type="EMBL" id="CP016428">
    <property type="protein sequence ID" value="ANW03313.1"/>
    <property type="molecule type" value="Genomic_DNA"/>
</dbReference>
<evidence type="ECO:0000313" key="2">
    <source>
        <dbReference type="Proteomes" id="UP000092839"/>
    </source>
</evidence>
<protein>
    <submittedName>
        <fullName evidence="1">Uncharacterized protein</fullName>
    </submittedName>
</protein>
<dbReference type="Proteomes" id="UP000092839">
    <property type="component" value="Chromosome"/>
</dbReference>
<dbReference type="OrthoDB" id="9760715at2"/>
<organism evidence="1 2">
    <name type="scientific">Bradyrhizobium icense</name>
    <dbReference type="NCBI Taxonomy" id="1274631"/>
    <lineage>
        <taxon>Bacteria</taxon>
        <taxon>Pseudomonadati</taxon>
        <taxon>Pseudomonadota</taxon>
        <taxon>Alphaproteobacteria</taxon>
        <taxon>Hyphomicrobiales</taxon>
        <taxon>Nitrobacteraceae</taxon>
        <taxon>Bradyrhizobium</taxon>
    </lineage>
</organism>
<evidence type="ECO:0000313" key="1">
    <source>
        <dbReference type="EMBL" id="ANW03313.1"/>
    </source>
</evidence>
<accession>A0A1B1UKR6</accession>
<name>A0A1B1UKR6_9BRAD</name>
<dbReference type="AlphaFoldDB" id="A0A1B1UKR6"/>
<dbReference type="KEGG" id="bic:LMTR13_27410"/>
<gene>
    <name evidence="1" type="ORF">LMTR13_27410</name>
</gene>
<proteinExistence type="predicted"/>
<sequence>MEAITAALFGFNGRDHEDSWRRARVVTEPTVLGSNFEDGEVALGRLMLDCRMVRTARAR</sequence>